<comment type="caution">
    <text evidence="4">The sequence shown here is derived from an EMBL/GenBank/DDBJ whole genome shotgun (WGS) entry which is preliminary data.</text>
</comment>
<keyword evidence="1" id="KW-0456">Lyase</keyword>
<dbReference type="GO" id="GO:0016787">
    <property type="term" value="F:hydrolase activity"/>
    <property type="evidence" value="ECO:0007669"/>
    <property type="project" value="InterPro"/>
</dbReference>
<reference evidence="4" key="1">
    <citation type="submission" date="2021-04" db="EMBL/GenBank/DDBJ databases">
        <title>Genome based classification of Actinospica acidithermotolerans sp. nov., an actinobacterium isolated from an Indonesian hot spring.</title>
        <authorList>
            <person name="Kusuma A.B."/>
            <person name="Putra K.E."/>
            <person name="Nafisah S."/>
            <person name="Loh J."/>
            <person name="Nouioui I."/>
            <person name="Goodfellow M."/>
        </authorList>
    </citation>
    <scope>NUCLEOTIDE SEQUENCE</scope>
    <source>
        <strain evidence="4">CSCA 57</strain>
    </source>
</reference>
<evidence type="ECO:0000259" key="3">
    <source>
        <dbReference type="Pfam" id="PF04909"/>
    </source>
</evidence>
<evidence type="ECO:0000313" key="5">
    <source>
        <dbReference type="Proteomes" id="UP000675781"/>
    </source>
</evidence>
<dbReference type="RefSeq" id="WP_212530025.1">
    <property type="nucleotide sequence ID" value="NZ_JAGSOG010000099.1"/>
</dbReference>
<dbReference type="Proteomes" id="UP000675781">
    <property type="component" value="Unassembled WGS sequence"/>
</dbReference>
<name>A0A941EPI0_9ACTN</name>
<organism evidence="4 5">
    <name type="scientific">Actinospica durhamensis</name>
    <dbReference type="NCBI Taxonomy" id="1508375"/>
    <lineage>
        <taxon>Bacteria</taxon>
        <taxon>Bacillati</taxon>
        <taxon>Actinomycetota</taxon>
        <taxon>Actinomycetes</taxon>
        <taxon>Catenulisporales</taxon>
        <taxon>Actinospicaceae</taxon>
        <taxon>Actinospica</taxon>
    </lineage>
</organism>
<proteinExistence type="predicted"/>
<dbReference type="Pfam" id="PF04909">
    <property type="entry name" value="Amidohydro_2"/>
    <property type="match status" value="1"/>
</dbReference>
<dbReference type="InterPro" id="IPR032466">
    <property type="entry name" value="Metal_Hydrolase"/>
</dbReference>
<sequence length="332" mass="36623">MTSATETETETETATDAASRPAPPLIYDGHCHVASTDFIPRQFMEDVAATVHRALEAQGAAPPLARLVDAYAAQHQDHDADALVAEMDAAGVARSVLMVPDFSLRMDCPLTPEEMARRHHEIRLRHPGRFWVFIGADPRHGADGIAAFEHAVTQYGFEGLKLYPPCGYSPSDERLFPYYEICAERGLPVFVHTGPTVRSLDYEPAHPMLIDRAAREFPGVEFILGHGAVTYFDVCADLALHRPNVHLDLGGFAGAALPDGWPTHLNRAFRLGLNHKMIFGTDWPLNRMTGGLTRLVREVTEGTEVFAGVRRREQALILSGNLARLLTRKGNE</sequence>
<dbReference type="CDD" id="cd01292">
    <property type="entry name" value="metallo-dependent_hydrolases"/>
    <property type="match status" value="1"/>
</dbReference>
<dbReference type="PANTHER" id="PTHR21240">
    <property type="entry name" value="2-AMINO-3-CARBOXYLMUCONATE-6-SEMIALDEHYDE DECARBOXYLASE"/>
    <property type="match status" value="1"/>
</dbReference>
<dbReference type="InterPro" id="IPR032465">
    <property type="entry name" value="ACMSD"/>
</dbReference>
<dbReference type="EMBL" id="JAGSOG010000099">
    <property type="protein sequence ID" value="MBR7835532.1"/>
    <property type="molecule type" value="Genomic_DNA"/>
</dbReference>
<dbReference type="SUPFAM" id="SSF51556">
    <property type="entry name" value="Metallo-dependent hydrolases"/>
    <property type="match status" value="1"/>
</dbReference>
<dbReference type="Gene3D" id="3.20.20.140">
    <property type="entry name" value="Metal-dependent hydrolases"/>
    <property type="match status" value="1"/>
</dbReference>
<accession>A0A941EPI0</accession>
<evidence type="ECO:0000256" key="1">
    <source>
        <dbReference type="ARBA" id="ARBA00023239"/>
    </source>
</evidence>
<dbReference type="InterPro" id="IPR006680">
    <property type="entry name" value="Amidohydro-rel"/>
</dbReference>
<keyword evidence="5" id="KW-1185">Reference proteome</keyword>
<feature type="region of interest" description="Disordered" evidence="2">
    <location>
        <begin position="1"/>
        <end position="23"/>
    </location>
</feature>
<evidence type="ECO:0000313" key="4">
    <source>
        <dbReference type="EMBL" id="MBR7835532.1"/>
    </source>
</evidence>
<protein>
    <submittedName>
        <fullName evidence="4">Amidohydrolase</fullName>
    </submittedName>
</protein>
<dbReference type="AlphaFoldDB" id="A0A941EPI0"/>
<dbReference type="GO" id="GO:0016831">
    <property type="term" value="F:carboxy-lyase activity"/>
    <property type="evidence" value="ECO:0007669"/>
    <property type="project" value="InterPro"/>
</dbReference>
<evidence type="ECO:0000256" key="2">
    <source>
        <dbReference type="SAM" id="MobiDB-lite"/>
    </source>
</evidence>
<feature type="domain" description="Amidohydrolase-related" evidence="3">
    <location>
        <begin position="27"/>
        <end position="326"/>
    </location>
</feature>
<gene>
    <name evidence="4" type="ORF">KDL01_19810</name>
</gene>